<reference evidence="1" key="1">
    <citation type="journal article" date="2021" name="Proc. Natl. Acad. Sci. U.S.A.">
        <title>A Catalog of Tens of Thousands of Viruses from Human Metagenomes Reveals Hidden Associations with Chronic Diseases.</title>
        <authorList>
            <person name="Tisza M.J."/>
            <person name="Buck C.B."/>
        </authorList>
    </citation>
    <scope>NUCLEOTIDE SEQUENCE</scope>
    <source>
        <strain evidence="1">Ctu3o5</strain>
    </source>
</reference>
<sequence length="144" mass="16189">MRDKAPQKPSRACSHFYLLFYHKTILPQKLSSIARGDYSTNEVDTGQKWINGKTIFQKTFVMGGLGVATTIKKPHNISNLDMVIRIQGIAKENSIGATINLPHAADQQPYTVTVYADNTNVNIQTYADQSGYVQSYVTLWYTKK</sequence>
<dbReference type="EMBL" id="BK015984">
    <property type="protein sequence ID" value="DAF88371.1"/>
    <property type="molecule type" value="Genomic_DNA"/>
</dbReference>
<name>A0A8S5U1N8_9CAUD</name>
<protein>
    <submittedName>
        <fullName evidence="1">Uncharacterized protein</fullName>
    </submittedName>
</protein>
<proteinExistence type="predicted"/>
<accession>A0A8S5U1N8</accession>
<evidence type="ECO:0000313" key="1">
    <source>
        <dbReference type="EMBL" id="DAF88371.1"/>
    </source>
</evidence>
<organism evidence="1">
    <name type="scientific">Myoviridae sp. ctu3o5</name>
    <dbReference type="NCBI Taxonomy" id="2825198"/>
    <lineage>
        <taxon>Viruses</taxon>
        <taxon>Duplodnaviria</taxon>
        <taxon>Heunggongvirae</taxon>
        <taxon>Uroviricota</taxon>
        <taxon>Caudoviricetes</taxon>
    </lineage>
</organism>